<keyword evidence="2" id="KW-0812">Transmembrane</keyword>
<evidence type="ECO:0000313" key="3">
    <source>
        <dbReference type="EMBL" id="KAJ8505350.1"/>
    </source>
</evidence>
<evidence type="ECO:0000313" key="4">
    <source>
        <dbReference type="Proteomes" id="UP001222027"/>
    </source>
</evidence>
<feature type="transmembrane region" description="Helical" evidence="2">
    <location>
        <begin position="37"/>
        <end position="54"/>
    </location>
</feature>
<evidence type="ECO:0008006" key="5">
    <source>
        <dbReference type="Google" id="ProtNLM"/>
    </source>
</evidence>
<dbReference type="InterPro" id="IPR008480">
    <property type="entry name" value="DUF761_pln"/>
</dbReference>
<feature type="region of interest" description="Disordered" evidence="1">
    <location>
        <begin position="186"/>
        <end position="281"/>
    </location>
</feature>
<sequence length="460" mass="50185">MADPKSPLHRSKLPPQALSTPSSSTHHFFSRKFHSSYLHKAVFFSVIIALVSIFPSRAPEFVNQSILSTTWELLHLLFVGIAISYGLFSRRNADFDAGKETSVKAETHDSYLSHVLHGSSVFDDDGFYSLHEILGETKTRTWSSQYRRNEPVVVIANESTESSHATGRPLFLPVRSLKSHIQDEMDVPPVSIDGTDESVESSEAGFGPSPVTWRSNSGRMEMMDEPGSSTGMVFPPSSSWSPPPPYLDDHPNLSKTPSFRSSKTPSPKRSSLSPQLRAKSGEEMRNTMTFYEFSPPPPPPPPPPFTCHGCPSTAHKEIIRKTFKDELKDLSRRVRTGGQASTDIVFDLFESATKPANSVDGSSVGRSLRTAVDPATKIDSEPFLGHEGEIVAVPPADNAAAAAAAVAAQSSAKEHGFSSAAQTRGANENEVDKKADEFIAKFRKQITLQRSESAQLAAKC</sequence>
<keyword evidence="2" id="KW-1133">Transmembrane helix</keyword>
<feature type="transmembrane region" description="Helical" evidence="2">
    <location>
        <begin position="66"/>
        <end position="88"/>
    </location>
</feature>
<dbReference type="PANTHER" id="PTHR34059:SF1">
    <property type="entry name" value="EXPRESSED PROTEIN"/>
    <property type="match status" value="1"/>
</dbReference>
<feature type="region of interest" description="Disordered" evidence="1">
    <location>
        <begin position="412"/>
        <end position="432"/>
    </location>
</feature>
<evidence type="ECO:0000256" key="1">
    <source>
        <dbReference type="SAM" id="MobiDB-lite"/>
    </source>
</evidence>
<dbReference type="EMBL" id="JAQQAF010000002">
    <property type="protein sequence ID" value="KAJ8505350.1"/>
    <property type="molecule type" value="Genomic_DNA"/>
</dbReference>
<keyword evidence="4" id="KW-1185">Reference proteome</keyword>
<dbReference type="Pfam" id="PF05553">
    <property type="entry name" value="DUF761"/>
    <property type="match status" value="1"/>
</dbReference>
<accession>A0AAV8RSY6</accession>
<feature type="compositionally biased region" description="Low complexity" evidence="1">
    <location>
        <begin position="254"/>
        <end position="274"/>
    </location>
</feature>
<organism evidence="3 4">
    <name type="scientific">Ensete ventricosum</name>
    <name type="common">Abyssinian banana</name>
    <name type="synonym">Musa ensete</name>
    <dbReference type="NCBI Taxonomy" id="4639"/>
    <lineage>
        <taxon>Eukaryota</taxon>
        <taxon>Viridiplantae</taxon>
        <taxon>Streptophyta</taxon>
        <taxon>Embryophyta</taxon>
        <taxon>Tracheophyta</taxon>
        <taxon>Spermatophyta</taxon>
        <taxon>Magnoliopsida</taxon>
        <taxon>Liliopsida</taxon>
        <taxon>Zingiberales</taxon>
        <taxon>Musaceae</taxon>
        <taxon>Ensete</taxon>
    </lineage>
</organism>
<comment type="caution">
    <text evidence="3">The sequence shown here is derived from an EMBL/GenBank/DDBJ whole genome shotgun (WGS) entry which is preliminary data.</text>
</comment>
<gene>
    <name evidence="3" type="ORF">OPV22_006236</name>
</gene>
<name>A0AAV8RSY6_ENSVE</name>
<protein>
    <recommendedName>
        <fullName evidence="5">DUF4408 domain-containing protein</fullName>
    </recommendedName>
</protein>
<evidence type="ECO:0000256" key="2">
    <source>
        <dbReference type="SAM" id="Phobius"/>
    </source>
</evidence>
<dbReference type="PANTHER" id="PTHR34059">
    <property type="entry name" value="EXPRESSED PROTEIN"/>
    <property type="match status" value="1"/>
</dbReference>
<dbReference type="AlphaFoldDB" id="A0AAV8RSY6"/>
<dbReference type="Proteomes" id="UP001222027">
    <property type="component" value="Unassembled WGS sequence"/>
</dbReference>
<reference evidence="3 4" key="1">
    <citation type="submission" date="2022-12" db="EMBL/GenBank/DDBJ databases">
        <title>Chromosome-scale assembly of the Ensete ventricosum genome.</title>
        <authorList>
            <person name="Dussert Y."/>
            <person name="Stocks J."/>
            <person name="Wendawek A."/>
            <person name="Woldeyes F."/>
            <person name="Nichols R.A."/>
            <person name="Borrell J.S."/>
        </authorList>
    </citation>
    <scope>NUCLEOTIDE SEQUENCE [LARGE SCALE GENOMIC DNA]</scope>
    <source>
        <strain evidence="4">cv. Maze</strain>
        <tissue evidence="3">Seeds</tissue>
    </source>
</reference>
<feature type="region of interest" description="Disordered" evidence="1">
    <location>
        <begin position="1"/>
        <end position="23"/>
    </location>
</feature>
<keyword evidence="2" id="KW-0472">Membrane</keyword>
<proteinExistence type="predicted"/>